<evidence type="ECO:0000313" key="2">
    <source>
        <dbReference type="EnsemblMetazoa" id="CLYHEMP025136.1"/>
    </source>
</evidence>
<evidence type="ECO:0000256" key="1">
    <source>
        <dbReference type="SAM" id="MobiDB-lite"/>
    </source>
</evidence>
<protein>
    <submittedName>
        <fullName evidence="2">Uncharacterized protein</fullName>
    </submittedName>
</protein>
<keyword evidence="3" id="KW-1185">Reference proteome</keyword>
<proteinExistence type="predicted"/>
<name>A0A7M5XLU0_9CNID</name>
<sequence>QFREFEMTIPAKWVIDNEVWYPNGMQVTNSFNNFADPQPTWSRFPFVKFKLEKGDKETCDAIADLTSANESETETTRSPKFVSGKARKSKKASIPDVSTSDMPTFHQAF</sequence>
<feature type="region of interest" description="Disordered" evidence="1">
    <location>
        <begin position="68"/>
        <end position="109"/>
    </location>
</feature>
<dbReference type="AlphaFoldDB" id="A0A7M5XLU0"/>
<dbReference type="Proteomes" id="UP000594262">
    <property type="component" value="Unplaced"/>
</dbReference>
<evidence type="ECO:0000313" key="3">
    <source>
        <dbReference type="Proteomes" id="UP000594262"/>
    </source>
</evidence>
<dbReference type="EnsemblMetazoa" id="CLYHEMT025136.1">
    <property type="protein sequence ID" value="CLYHEMP025136.1"/>
    <property type="gene ID" value="CLYHEMG025136"/>
</dbReference>
<reference evidence="2" key="1">
    <citation type="submission" date="2021-01" db="UniProtKB">
        <authorList>
            <consortium name="EnsemblMetazoa"/>
        </authorList>
    </citation>
    <scope>IDENTIFICATION</scope>
</reference>
<accession>A0A7M5XLU0</accession>
<organism evidence="2 3">
    <name type="scientific">Clytia hemisphaerica</name>
    <dbReference type="NCBI Taxonomy" id="252671"/>
    <lineage>
        <taxon>Eukaryota</taxon>
        <taxon>Metazoa</taxon>
        <taxon>Cnidaria</taxon>
        <taxon>Hydrozoa</taxon>
        <taxon>Hydroidolina</taxon>
        <taxon>Leptothecata</taxon>
        <taxon>Obeliida</taxon>
        <taxon>Clytiidae</taxon>
        <taxon>Clytia</taxon>
    </lineage>
</organism>